<comment type="similarity">
    <text evidence="3">Belongs to the SDE2 family.</text>
</comment>
<name>R7QNX9_CHOCR</name>
<dbReference type="Pfam" id="PF22782">
    <property type="entry name" value="SDE2"/>
    <property type="match status" value="1"/>
</dbReference>
<dbReference type="GO" id="GO:0005634">
    <property type="term" value="C:nucleus"/>
    <property type="evidence" value="ECO:0007669"/>
    <property type="project" value="UniProtKB-SubCell"/>
</dbReference>
<keyword evidence="4" id="KW-0963">Cytoplasm</keyword>
<dbReference type="OrthoDB" id="5010at2759"/>
<dbReference type="PANTHER" id="PTHR12786">
    <property type="entry name" value="SPLICING FACTOR SF3A-RELATED"/>
    <property type="match status" value="1"/>
</dbReference>
<comment type="subcellular location">
    <subcellularLocation>
        <location evidence="2">Cytoplasm</location>
    </subcellularLocation>
    <subcellularLocation>
        <location evidence="1">Nucleus</location>
    </subcellularLocation>
</comment>
<dbReference type="PANTHER" id="PTHR12786:SF1">
    <property type="entry name" value="SPLICING REGULATOR SDE2"/>
    <property type="match status" value="1"/>
</dbReference>
<dbReference type="PhylomeDB" id="R7QNX9"/>
<evidence type="ECO:0000256" key="1">
    <source>
        <dbReference type="ARBA" id="ARBA00004123"/>
    </source>
</evidence>
<keyword evidence="7" id="KW-0539">Nucleus</keyword>
<accession>R7QNX9</accession>
<evidence type="ECO:0000256" key="3">
    <source>
        <dbReference type="ARBA" id="ARBA00008726"/>
    </source>
</evidence>
<dbReference type="GeneID" id="17326820"/>
<dbReference type="KEGG" id="ccp:CHC_T00010031001"/>
<protein>
    <recommendedName>
        <fullName evidence="10">SDE2-like domain-containing protein</fullName>
    </recommendedName>
</protein>
<proteinExistence type="inferred from homology"/>
<evidence type="ECO:0000313" key="11">
    <source>
        <dbReference type="EMBL" id="CDF39191.1"/>
    </source>
</evidence>
<dbReference type="GO" id="GO:0008380">
    <property type="term" value="P:RNA splicing"/>
    <property type="evidence" value="ECO:0007669"/>
    <property type="project" value="UniProtKB-KW"/>
</dbReference>
<evidence type="ECO:0000256" key="7">
    <source>
        <dbReference type="ARBA" id="ARBA00023242"/>
    </source>
</evidence>
<evidence type="ECO:0000256" key="9">
    <source>
        <dbReference type="SAM" id="MobiDB-lite"/>
    </source>
</evidence>
<feature type="domain" description="SDE2-like" evidence="10">
    <location>
        <begin position="84"/>
        <end position="190"/>
    </location>
</feature>
<evidence type="ECO:0000256" key="5">
    <source>
        <dbReference type="ARBA" id="ARBA00022664"/>
    </source>
</evidence>
<keyword evidence="6" id="KW-0508">mRNA splicing</keyword>
<dbReference type="RefSeq" id="XP_005719102.1">
    <property type="nucleotide sequence ID" value="XM_005719045.1"/>
</dbReference>
<feature type="compositionally biased region" description="Basic and acidic residues" evidence="9">
    <location>
        <begin position="152"/>
        <end position="170"/>
    </location>
</feature>
<evidence type="ECO:0000256" key="6">
    <source>
        <dbReference type="ARBA" id="ARBA00023187"/>
    </source>
</evidence>
<reference evidence="12" key="1">
    <citation type="journal article" date="2013" name="Proc. Natl. Acad. Sci. U.S.A.">
        <title>Genome structure and metabolic features in the red seaweed Chondrus crispus shed light on evolution of the Archaeplastida.</title>
        <authorList>
            <person name="Collen J."/>
            <person name="Porcel B."/>
            <person name="Carre W."/>
            <person name="Ball S.G."/>
            <person name="Chaparro C."/>
            <person name="Tonon T."/>
            <person name="Barbeyron T."/>
            <person name="Michel G."/>
            <person name="Noel B."/>
            <person name="Valentin K."/>
            <person name="Elias M."/>
            <person name="Artiguenave F."/>
            <person name="Arun A."/>
            <person name="Aury J.M."/>
            <person name="Barbosa-Neto J.F."/>
            <person name="Bothwell J.H."/>
            <person name="Bouget F.Y."/>
            <person name="Brillet L."/>
            <person name="Cabello-Hurtado F."/>
            <person name="Capella-Gutierrez S."/>
            <person name="Charrier B."/>
            <person name="Cladiere L."/>
            <person name="Cock J.M."/>
            <person name="Coelho S.M."/>
            <person name="Colleoni C."/>
            <person name="Czjzek M."/>
            <person name="Da Silva C."/>
            <person name="Delage L."/>
            <person name="Denoeud F."/>
            <person name="Deschamps P."/>
            <person name="Dittami S.M."/>
            <person name="Gabaldon T."/>
            <person name="Gachon C.M."/>
            <person name="Groisillier A."/>
            <person name="Herve C."/>
            <person name="Jabbari K."/>
            <person name="Katinka M."/>
            <person name="Kloareg B."/>
            <person name="Kowalczyk N."/>
            <person name="Labadie K."/>
            <person name="Leblanc C."/>
            <person name="Lopez P.J."/>
            <person name="McLachlan D.H."/>
            <person name="Meslet-Cladiere L."/>
            <person name="Moustafa A."/>
            <person name="Nehr Z."/>
            <person name="Nyvall Collen P."/>
            <person name="Panaud O."/>
            <person name="Partensky F."/>
            <person name="Poulain J."/>
            <person name="Rensing S.A."/>
            <person name="Rousvoal S."/>
            <person name="Samson G."/>
            <person name="Symeonidi A."/>
            <person name="Weissenbach J."/>
            <person name="Zambounis A."/>
            <person name="Wincker P."/>
            <person name="Boyen C."/>
        </authorList>
    </citation>
    <scope>NUCLEOTIDE SEQUENCE [LARGE SCALE GENOMIC DNA]</scope>
    <source>
        <strain evidence="12">cv. Stackhouse</strain>
    </source>
</reference>
<evidence type="ECO:0000259" key="10">
    <source>
        <dbReference type="Pfam" id="PF22782"/>
    </source>
</evidence>
<dbReference type="EMBL" id="HG002011">
    <property type="protein sequence ID" value="CDF39191.1"/>
    <property type="molecule type" value="Genomic_DNA"/>
</dbReference>
<feature type="region of interest" description="Disordered" evidence="9">
    <location>
        <begin position="133"/>
        <end position="175"/>
    </location>
</feature>
<dbReference type="InterPro" id="IPR051421">
    <property type="entry name" value="RNA_Proc_DNA_Dmg_Regulator"/>
</dbReference>
<evidence type="ECO:0000256" key="2">
    <source>
        <dbReference type="ARBA" id="ARBA00004496"/>
    </source>
</evidence>
<evidence type="ECO:0000256" key="4">
    <source>
        <dbReference type="ARBA" id="ARBA00022490"/>
    </source>
</evidence>
<dbReference type="Proteomes" id="UP000012073">
    <property type="component" value="Unassembled WGS sequence"/>
</dbReference>
<keyword evidence="12" id="KW-1185">Reference proteome</keyword>
<sequence>MAPVNVVISGLPSSPSTLCLQVGDSHAALPASLVSDALIAATGIPPSSFFLRSHAGLLRPHAHVTVPGQHTAFVAMCLRRALPGGKGGFGAMLRGGAAPSKKTSNFDACRDLQGRRLRHVRDEIALREFARARRSGEGASQGTDMHTVRKRCREETDQARAAELEDKSVDPEELEQDMERIAGSVESAVADAVGTLQSRQKRLRTSPLPETRASPVRADDWMMDYDGVSSSDSEDGDCGKKLMGSEADQTMAADTRPASAQIVLR</sequence>
<organism evidence="11 12">
    <name type="scientific">Chondrus crispus</name>
    <name type="common">Carrageen Irish moss</name>
    <name type="synonym">Polymorpha crispa</name>
    <dbReference type="NCBI Taxonomy" id="2769"/>
    <lineage>
        <taxon>Eukaryota</taxon>
        <taxon>Rhodophyta</taxon>
        <taxon>Florideophyceae</taxon>
        <taxon>Rhodymeniophycidae</taxon>
        <taxon>Gigartinales</taxon>
        <taxon>Gigartinaceae</taxon>
        <taxon>Chondrus</taxon>
    </lineage>
</organism>
<dbReference type="GO" id="GO:0006397">
    <property type="term" value="P:mRNA processing"/>
    <property type="evidence" value="ECO:0007669"/>
    <property type="project" value="UniProtKB-KW"/>
</dbReference>
<evidence type="ECO:0000256" key="8">
    <source>
        <dbReference type="ARBA" id="ARBA00023306"/>
    </source>
</evidence>
<keyword evidence="5" id="KW-0507">mRNA processing</keyword>
<dbReference type="InterPro" id="IPR053822">
    <property type="entry name" value="SDE2-like_dom"/>
</dbReference>
<gene>
    <name evidence="11" type="ORF">CHC_T00010031001</name>
</gene>
<dbReference type="STRING" id="2769.R7QNX9"/>
<keyword evidence="8" id="KW-0131">Cell cycle</keyword>
<dbReference type="GO" id="GO:0005737">
    <property type="term" value="C:cytoplasm"/>
    <property type="evidence" value="ECO:0007669"/>
    <property type="project" value="UniProtKB-SubCell"/>
</dbReference>
<feature type="region of interest" description="Disordered" evidence="9">
    <location>
        <begin position="224"/>
        <end position="265"/>
    </location>
</feature>
<dbReference type="Gramene" id="CDF39191">
    <property type="protein sequence ID" value="CDF39191"/>
    <property type="gene ID" value="CHC_T00010031001"/>
</dbReference>
<evidence type="ECO:0000313" key="12">
    <source>
        <dbReference type="Proteomes" id="UP000012073"/>
    </source>
</evidence>
<dbReference type="AlphaFoldDB" id="R7QNX9"/>